<reference evidence="1 2" key="1">
    <citation type="journal article" date="2016" name="BMC Genomics">
        <title>Comparative genomics reveals Cyclospora cayetanensis possesses coccidia-like metabolism and invasion components but unique surface antigens.</title>
        <authorList>
            <person name="Liu S."/>
            <person name="Wang L."/>
            <person name="Zheng H."/>
            <person name="Xu Z."/>
            <person name="Roellig D.M."/>
            <person name="Li N."/>
            <person name="Frace M.A."/>
            <person name="Tang K."/>
            <person name="Arrowood M.J."/>
            <person name="Moss D.M."/>
            <person name="Zhang L."/>
            <person name="Feng Y."/>
            <person name="Xiao L."/>
        </authorList>
    </citation>
    <scope>NUCLEOTIDE SEQUENCE [LARGE SCALE GENOMIC DNA]</scope>
    <source>
        <strain evidence="1 2">CHN_HEN01</strain>
    </source>
</reference>
<evidence type="ECO:0000313" key="2">
    <source>
        <dbReference type="Proteomes" id="UP000095192"/>
    </source>
</evidence>
<gene>
    <name evidence="1" type="ORF">cyc_05853</name>
</gene>
<organism evidence="1 2">
    <name type="scientific">Cyclospora cayetanensis</name>
    <dbReference type="NCBI Taxonomy" id="88456"/>
    <lineage>
        <taxon>Eukaryota</taxon>
        <taxon>Sar</taxon>
        <taxon>Alveolata</taxon>
        <taxon>Apicomplexa</taxon>
        <taxon>Conoidasida</taxon>
        <taxon>Coccidia</taxon>
        <taxon>Eucoccidiorida</taxon>
        <taxon>Eimeriorina</taxon>
        <taxon>Eimeriidae</taxon>
        <taxon>Cyclospora</taxon>
    </lineage>
</organism>
<evidence type="ECO:0000313" key="1">
    <source>
        <dbReference type="EMBL" id="OEH75663.1"/>
    </source>
</evidence>
<accession>A0A1D3CWT2</accession>
<name>A0A1D3CWT2_9EIME</name>
<dbReference type="EMBL" id="JROU02001672">
    <property type="protein sequence ID" value="OEH75663.1"/>
    <property type="molecule type" value="Genomic_DNA"/>
</dbReference>
<dbReference type="Proteomes" id="UP000095192">
    <property type="component" value="Unassembled WGS sequence"/>
</dbReference>
<dbReference type="VEuPathDB" id="ToxoDB:cyc_05853"/>
<protein>
    <submittedName>
        <fullName evidence="1">Uncharacterized protein</fullName>
    </submittedName>
</protein>
<proteinExistence type="predicted"/>
<keyword evidence="2" id="KW-1185">Reference proteome</keyword>
<comment type="caution">
    <text evidence="1">The sequence shown here is derived from an EMBL/GenBank/DDBJ whole genome shotgun (WGS) entry which is preliminary data.</text>
</comment>
<dbReference type="AlphaFoldDB" id="A0A1D3CWT2"/>
<sequence length="91" mass="9671">MARDVGAKGCQGNHAEGMMGLDKFSQIQALDVLMEPPRQLLSIWNANGSHNLGNGSPTSECVTLLGTCSILRGLYGPFWAALCKSTVHPSL</sequence>
<dbReference type="InParanoid" id="A0A1D3CWT2"/>